<sequence>MEGGNSTGQLWQRFQAHTSAKTPPIADPIDIVAYFNNKKGQHIVFLRDIIRVRVFKDADIIDNNGKSVPFLVDDDLEIILPERISYRPGVVLKVIVLPEQYDHARGGSIADLTKSSLSPSIDTLPDWTFSAAVHAQTASELTGIFITEAPGESGPKDDYDKDESSRMLSTASDNLAPAQDRPMEVSLAVSPRFLEPEKQPRRHSFSGPHETYFQAILSGQTQVASLVVDHFGRLQDTTDKILVLQHQLLRLEEEKGLLEKQLREEQLLAHERQDLMLEELKENQNQLLVNQLLLLENQQKAMDRLAIIQNRVQTVITQTYELHEYPIPRLFIILPKERRMRDKIKPFKQKYRLYFLCECGTHTNIEGSKISHEIHPAKHEGYDIDKPTEFFKKYGPYVITMLQMVRYGIIAAGIAVPVLAHLRLIEGIDAIQQGIDISKQALASLVDESISFVQDEAGKMMNGLNIPLDNTKLDSAELDRQEVLEGVVLRQLESYLKGQDESRVLGNLYRIVTTEGHVKWVCMDHYNDIYEQSAIKELEDIVMANQGTFVEKTGSVIVSFTSSIQAFQFFDAMVKARCIQELDVGLGWRVLQKDLQALTRAVTKANVVSLQLRLCGSNRQDNSGIIDKSLFQPLLHLMSNGRIQVMKFANIQLYDLLYVDLSEMKNAPKLRELCFKELKNPPNGGPSSLPATLDYYRSLAKLTVVDNIAPDVFDIVGRDLSLFPCLITLELHRTYEDDWNSRQCEYKMALHLAKGRIESVKGASFSVSYWEREVFQRFLVGGHITELSIIFHGAKTDMNRYMAILRHNPRLSKIALQTGEKYAEYIDCTIAIRKDVLDRGLPAEPLRFTGVDLDNHYVSYSLEFEPNSLRFGISSNITPGDSTREDVLEFSRKYGWSVSAMKMSSSINNKVAQAIGRSIQEHQESKLERLSLSLPGISWDERGYMDRLIRQSPLLSNLLVFITLSSNEWQEVVELLNGQVGKAVTQLSVKGSHDSPFWTPELAGALPLRNNLPLLRDLEIADVAPGLYVDSFALWIADMVSYPSPSVLSQQPPTRASNSSSRAHQTRPTSDTNSWAHLKRIKFLYLRLHDEQWKTVFTAIDLTAVEELHFFYCSISTAVFKIFVDRVLSLYGPDTVLPLRQLRIINGNLEAGDKSTHIERLKERAPEVEVKERVK</sequence>
<keyword evidence="1" id="KW-0175">Coiled coil</keyword>
<dbReference type="OrthoDB" id="2444617at2759"/>
<evidence type="ECO:0000256" key="1">
    <source>
        <dbReference type="SAM" id="Coils"/>
    </source>
</evidence>
<dbReference type="PANTHER" id="PTHR47679">
    <property type="entry name" value="PROTEIN TORNADO 1"/>
    <property type="match status" value="1"/>
</dbReference>
<accession>A0A9P6RDT3</accession>
<organism evidence="3 4">
    <name type="scientific">Dissophora globulifera</name>
    <dbReference type="NCBI Taxonomy" id="979702"/>
    <lineage>
        <taxon>Eukaryota</taxon>
        <taxon>Fungi</taxon>
        <taxon>Fungi incertae sedis</taxon>
        <taxon>Mucoromycota</taxon>
        <taxon>Mortierellomycotina</taxon>
        <taxon>Mortierellomycetes</taxon>
        <taxon>Mortierellales</taxon>
        <taxon>Mortierellaceae</taxon>
        <taxon>Dissophora</taxon>
    </lineage>
</organism>
<keyword evidence="4" id="KW-1185">Reference proteome</keyword>
<name>A0A9P6RDT3_9FUNG</name>
<reference evidence="3" key="1">
    <citation type="journal article" date="2020" name="Fungal Divers.">
        <title>Resolving the Mortierellaceae phylogeny through synthesis of multi-gene phylogenetics and phylogenomics.</title>
        <authorList>
            <person name="Vandepol N."/>
            <person name="Liber J."/>
            <person name="Desiro A."/>
            <person name="Na H."/>
            <person name="Kennedy M."/>
            <person name="Barry K."/>
            <person name="Grigoriev I.V."/>
            <person name="Miller A.N."/>
            <person name="O'Donnell K."/>
            <person name="Stajich J.E."/>
            <person name="Bonito G."/>
        </authorList>
    </citation>
    <scope>NUCLEOTIDE SEQUENCE</scope>
    <source>
        <strain evidence="3">REB-010B</strain>
    </source>
</reference>
<feature type="coiled-coil region" evidence="1">
    <location>
        <begin position="234"/>
        <end position="268"/>
    </location>
</feature>
<evidence type="ECO:0000313" key="3">
    <source>
        <dbReference type="EMBL" id="KAG0316813.1"/>
    </source>
</evidence>
<dbReference type="PANTHER" id="PTHR47679:SF2">
    <property type="entry name" value="C-TERMINAL OF ROC (COR) DOMAIN-CONTAINING PROTEIN"/>
    <property type="match status" value="1"/>
</dbReference>
<dbReference type="EMBL" id="JAAAIP010000457">
    <property type="protein sequence ID" value="KAG0316813.1"/>
    <property type="molecule type" value="Genomic_DNA"/>
</dbReference>
<feature type="region of interest" description="Disordered" evidence="2">
    <location>
        <begin position="1047"/>
        <end position="1071"/>
    </location>
</feature>
<gene>
    <name evidence="3" type="ORF">BGZ99_006660</name>
</gene>
<proteinExistence type="predicted"/>
<feature type="region of interest" description="Disordered" evidence="2">
    <location>
        <begin position="148"/>
        <end position="182"/>
    </location>
</feature>
<protein>
    <submittedName>
        <fullName evidence="3">Uncharacterized protein</fullName>
    </submittedName>
</protein>
<evidence type="ECO:0000256" key="2">
    <source>
        <dbReference type="SAM" id="MobiDB-lite"/>
    </source>
</evidence>
<comment type="caution">
    <text evidence="3">The sequence shown here is derived from an EMBL/GenBank/DDBJ whole genome shotgun (WGS) entry which is preliminary data.</text>
</comment>
<dbReference type="Proteomes" id="UP000738325">
    <property type="component" value="Unassembled WGS sequence"/>
</dbReference>
<dbReference type="AlphaFoldDB" id="A0A9P6RDT3"/>
<feature type="compositionally biased region" description="Basic and acidic residues" evidence="2">
    <location>
        <begin position="154"/>
        <end position="165"/>
    </location>
</feature>
<evidence type="ECO:0000313" key="4">
    <source>
        <dbReference type="Proteomes" id="UP000738325"/>
    </source>
</evidence>